<name>A0ABP4BG00_9ACTN</name>
<dbReference type="SUPFAM" id="SSF103481">
    <property type="entry name" value="Multidrug resistance efflux transporter EmrE"/>
    <property type="match status" value="2"/>
</dbReference>
<proteinExistence type="inferred from homology"/>
<evidence type="ECO:0000313" key="9">
    <source>
        <dbReference type="EMBL" id="GAA0949241.1"/>
    </source>
</evidence>
<comment type="similarity">
    <text evidence="2">Belongs to the EamA transporter family.</text>
</comment>
<feature type="transmembrane region" description="Helical" evidence="7">
    <location>
        <begin position="222"/>
        <end position="243"/>
    </location>
</feature>
<feature type="transmembrane region" description="Helical" evidence="7">
    <location>
        <begin position="162"/>
        <end position="184"/>
    </location>
</feature>
<evidence type="ECO:0000256" key="2">
    <source>
        <dbReference type="ARBA" id="ARBA00007362"/>
    </source>
</evidence>
<dbReference type="InterPro" id="IPR051258">
    <property type="entry name" value="Diverse_Substrate_Transporter"/>
</dbReference>
<keyword evidence="6 7" id="KW-0472">Membrane</keyword>
<evidence type="ECO:0000256" key="3">
    <source>
        <dbReference type="ARBA" id="ARBA00022475"/>
    </source>
</evidence>
<feature type="transmembrane region" description="Helical" evidence="7">
    <location>
        <begin position="279"/>
        <end position="297"/>
    </location>
</feature>
<feature type="transmembrane region" description="Helical" evidence="7">
    <location>
        <begin position="255"/>
        <end position="273"/>
    </location>
</feature>
<comment type="caution">
    <text evidence="9">The sequence shown here is derived from an EMBL/GenBank/DDBJ whole genome shotgun (WGS) entry which is preliminary data.</text>
</comment>
<accession>A0ABP4BG00</accession>
<keyword evidence="4 7" id="KW-0812">Transmembrane</keyword>
<dbReference type="RefSeq" id="WP_343974105.1">
    <property type="nucleotide sequence ID" value="NZ_BAAAHK010000012.1"/>
</dbReference>
<evidence type="ECO:0000313" key="10">
    <source>
        <dbReference type="Proteomes" id="UP001500542"/>
    </source>
</evidence>
<dbReference type="InterPro" id="IPR037185">
    <property type="entry name" value="EmrE-like"/>
</dbReference>
<dbReference type="PANTHER" id="PTHR42920">
    <property type="entry name" value="OS03G0707200 PROTEIN-RELATED"/>
    <property type="match status" value="1"/>
</dbReference>
<feature type="transmembrane region" description="Helical" evidence="7">
    <location>
        <begin position="51"/>
        <end position="68"/>
    </location>
</feature>
<dbReference type="PANTHER" id="PTHR42920:SF11">
    <property type="entry name" value="INNER MEMBRANE PROTEIN YTFF"/>
    <property type="match status" value="1"/>
</dbReference>
<evidence type="ECO:0000256" key="1">
    <source>
        <dbReference type="ARBA" id="ARBA00004651"/>
    </source>
</evidence>
<feature type="transmembrane region" description="Helical" evidence="7">
    <location>
        <begin position="191"/>
        <end position="210"/>
    </location>
</feature>
<sequence>MSNNPHPAAPPAIGAHAWPAYGRAAGAMFLVGSLAAVSGVVNDYPFYGGQAARYLVSALLLFAVAYGRRIPLIRPTRREALLLIALAATGLVLFNLFVIEGTKHANPAIVGTIVGTVPIVLALAGPVMHRTRPSARIIVAASIVVAGTALASGLGTSDTQGILYSIGALACEACFSLLALPLLVRLGPVRVSAYTAATSVPMLIALGLLTDGPTHFLRTPTLGELTGLAYLAILVSGIAFLLWYRALPMLGPDRAGLFAGIIPVGTILTSLLLGFGLPAPAELAGVALVITGLLVGLHRPRTSAPTAAEAAIPTQV</sequence>
<dbReference type="Pfam" id="PF00892">
    <property type="entry name" value="EamA"/>
    <property type="match status" value="2"/>
</dbReference>
<dbReference type="Proteomes" id="UP001500542">
    <property type="component" value="Unassembled WGS sequence"/>
</dbReference>
<evidence type="ECO:0000256" key="7">
    <source>
        <dbReference type="SAM" id="Phobius"/>
    </source>
</evidence>
<evidence type="ECO:0000256" key="6">
    <source>
        <dbReference type="ARBA" id="ARBA00023136"/>
    </source>
</evidence>
<dbReference type="EMBL" id="BAAAHK010000012">
    <property type="protein sequence ID" value="GAA0949241.1"/>
    <property type="molecule type" value="Genomic_DNA"/>
</dbReference>
<evidence type="ECO:0000256" key="5">
    <source>
        <dbReference type="ARBA" id="ARBA00022989"/>
    </source>
</evidence>
<keyword evidence="10" id="KW-1185">Reference proteome</keyword>
<feature type="transmembrane region" description="Helical" evidence="7">
    <location>
        <begin position="105"/>
        <end position="125"/>
    </location>
</feature>
<comment type="subcellular location">
    <subcellularLocation>
        <location evidence="1">Cell membrane</location>
        <topology evidence="1">Multi-pass membrane protein</topology>
    </subcellularLocation>
</comment>
<protein>
    <submittedName>
        <fullName evidence="9">DMT family transporter</fullName>
    </submittedName>
</protein>
<feature type="domain" description="EamA" evidence="8">
    <location>
        <begin position="26"/>
        <end position="152"/>
    </location>
</feature>
<feature type="transmembrane region" description="Helical" evidence="7">
    <location>
        <begin position="20"/>
        <end position="39"/>
    </location>
</feature>
<feature type="domain" description="EamA" evidence="8">
    <location>
        <begin position="161"/>
        <end position="295"/>
    </location>
</feature>
<evidence type="ECO:0000259" key="8">
    <source>
        <dbReference type="Pfam" id="PF00892"/>
    </source>
</evidence>
<gene>
    <name evidence="9" type="ORF">GCM10009554_47610</name>
</gene>
<feature type="transmembrane region" description="Helical" evidence="7">
    <location>
        <begin position="80"/>
        <end position="99"/>
    </location>
</feature>
<dbReference type="InterPro" id="IPR000620">
    <property type="entry name" value="EamA_dom"/>
</dbReference>
<feature type="transmembrane region" description="Helical" evidence="7">
    <location>
        <begin position="137"/>
        <end position="156"/>
    </location>
</feature>
<evidence type="ECO:0000256" key="4">
    <source>
        <dbReference type="ARBA" id="ARBA00022692"/>
    </source>
</evidence>
<keyword evidence="3" id="KW-1003">Cell membrane</keyword>
<reference evidence="10" key="1">
    <citation type="journal article" date="2019" name="Int. J. Syst. Evol. Microbiol.">
        <title>The Global Catalogue of Microorganisms (GCM) 10K type strain sequencing project: providing services to taxonomists for standard genome sequencing and annotation.</title>
        <authorList>
            <consortium name="The Broad Institute Genomics Platform"/>
            <consortium name="The Broad Institute Genome Sequencing Center for Infectious Disease"/>
            <person name="Wu L."/>
            <person name="Ma J."/>
        </authorList>
    </citation>
    <scope>NUCLEOTIDE SEQUENCE [LARGE SCALE GENOMIC DNA]</scope>
    <source>
        <strain evidence="10">JCM 10977</strain>
    </source>
</reference>
<keyword evidence="5 7" id="KW-1133">Transmembrane helix</keyword>
<organism evidence="9 10">
    <name type="scientific">Kribbella koreensis</name>
    <dbReference type="NCBI Taxonomy" id="57909"/>
    <lineage>
        <taxon>Bacteria</taxon>
        <taxon>Bacillati</taxon>
        <taxon>Actinomycetota</taxon>
        <taxon>Actinomycetes</taxon>
        <taxon>Propionibacteriales</taxon>
        <taxon>Kribbellaceae</taxon>
        <taxon>Kribbella</taxon>
    </lineage>
</organism>